<dbReference type="GO" id="GO:0032040">
    <property type="term" value="C:small-subunit processome"/>
    <property type="evidence" value="ECO:0007669"/>
    <property type="project" value="InterPro"/>
</dbReference>
<dbReference type="InterPro" id="IPR006984">
    <property type="entry name" value="Fcf1/UTP23"/>
</dbReference>
<keyword evidence="3" id="KW-0698">rRNA processing</keyword>
<evidence type="ECO:0000256" key="7">
    <source>
        <dbReference type="ARBA" id="ARBA00071400"/>
    </source>
</evidence>
<feature type="region of interest" description="Disordered" evidence="8">
    <location>
        <begin position="179"/>
        <end position="245"/>
    </location>
</feature>
<keyword evidence="2" id="KW-0690">Ribosome biogenesis</keyword>
<evidence type="ECO:0000256" key="8">
    <source>
        <dbReference type="SAM" id="MobiDB-lite"/>
    </source>
</evidence>
<name>A0A9P0GY86_PHACE</name>
<dbReference type="InterPro" id="IPR057776">
    <property type="entry name" value="UTP23_sensor"/>
</dbReference>
<dbReference type="GO" id="GO:0006364">
    <property type="term" value="P:rRNA processing"/>
    <property type="evidence" value="ECO:0007669"/>
    <property type="project" value="UniProtKB-KW"/>
</dbReference>
<dbReference type="FunFam" id="3.40.50.1010:FF:000006">
    <property type="entry name" value="rRNA-processing protein UTP23 homolog"/>
    <property type="match status" value="1"/>
</dbReference>
<comment type="subcellular location">
    <subcellularLocation>
        <location evidence="1">Nucleus</location>
        <location evidence="1">Nucleolus</location>
    </subcellularLocation>
</comment>
<evidence type="ECO:0000256" key="2">
    <source>
        <dbReference type="ARBA" id="ARBA00022517"/>
    </source>
</evidence>
<dbReference type="SUPFAM" id="SSF88723">
    <property type="entry name" value="PIN domain-like"/>
    <property type="match status" value="1"/>
</dbReference>
<feature type="domain" description="UTP23 sensor motif region" evidence="9">
    <location>
        <begin position="190"/>
        <end position="206"/>
    </location>
</feature>
<dbReference type="AlphaFoldDB" id="A0A9P0GY86"/>
<keyword evidence="11" id="KW-1185">Reference proteome</keyword>
<dbReference type="InterPro" id="IPR029060">
    <property type="entry name" value="PIN-like_dom_sf"/>
</dbReference>
<keyword evidence="4" id="KW-0539">Nucleus</keyword>
<dbReference type="PANTHER" id="PTHR12416">
    <property type="entry name" value="RRNA-PROCESSING PROTEIN UTP23 HOMOLOG"/>
    <property type="match status" value="1"/>
</dbReference>
<proteinExistence type="inferred from homology"/>
<dbReference type="Gene3D" id="3.40.50.1010">
    <property type="entry name" value="5'-nuclease"/>
    <property type="match status" value="1"/>
</dbReference>
<gene>
    <name evidence="10" type="ORF">PHAECO_LOCUS12414</name>
</gene>
<evidence type="ECO:0000256" key="5">
    <source>
        <dbReference type="ARBA" id="ARBA00037300"/>
    </source>
</evidence>
<comment type="function">
    <text evidence="5">Involved in rRNA-processing and ribosome biogenesis.</text>
</comment>
<dbReference type="OrthoDB" id="25675at2759"/>
<evidence type="ECO:0000256" key="3">
    <source>
        <dbReference type="ARBA" id="ARBA00022552"/>
    </source>
</evidence>
<dbReference type="Proteomes" id="UP001153737">
    <property type="component" value="Chromosome 9"/>
</dbReference>
<protein>
    <recommendedName>
        <fullName evidence="7">rRNA-processing protein UTP23 homolog</fullName>
    </recommendedName>
</protein>
<feature type="compositionally biased region" description="Basic and acidic residues" evidence="8">
    <location>
        <begin position="217"/>
        <end position="227"/>
    </location>
</feature>
<evidence type="ECO:0000256" key="6">
    <source>
        <dbReference type="ARBA" id="ARBA00038503"/>
    </source>
</evidence>
<evidence type="ECO:0000256" key="4">
    <source>
        <dbReference type="ARBA" id="ARBA00023242"/>
    </source>
</evidence>
<organism evidence="10 11">
    <name type="scientific">Phaedon cochleariae</name>
    <name type="common">Mustard beetle</name>
    <dbReference type="NCBI Taxonomy" id="80249"/>
    <lineage>
        <taxon>Eukaryota</taxon>
        <taxon>Metazoa</taxon>
        <taxon>Ecdysozoa</taxon>
        <taxon>Arthropoda</taxon>
        <taxon>Hexapoda</taxon>
        <taxon>Insecta</taxon>
        <taxon>Pterygota</taxon>
        <taxon>Neoptera</taxon>
        <taxon>Endopterygota</taxon>
        <taxon>Coleoptera</taxon>
        <taxon>Polyphaga</taxon>
        <taxon>Cucujiformia</taxon>
        <taxon>Chrysomeloidea</taxon>
        <taxon>Chrysomelidae</taxon>
        <taxon>Chrysomelinae</taxon>
        <taxon>Chrysomelini</taxon>
        <taxon>Phaedon</taxon>
    </lineage>
</organism>
<sequence>MKVKRYKKVHKHLGFFTHNYGFRQPYQILVDGTFCLTALNNKINIADNIPRYLQADVKLITTQCAIIEMENLGPKLNGALIILKMYTIHKCGHEGKPISGSKCILSMLGKTNENHYIIATQDRDLQTKIRNKPGVPLLYLHIKTPVLEQPSEASVITAKNRLSLLQGSEREALEKLKEENGLAGSQEKIRKKKKKGPNPLSCKKRKAKSSSKMIVAPKERKPHIESTKRKRIKIPKHVRDELMKK</sequence>
<comment type="similarity">
    <text evidence="6">Belongs to the UTP23/FCF1 family. UTP23 subfamily.</text>
</comment>
<reference evidence="10" key="1">
    <citation type="submission" date="2022-01" db="EMBL/GenBank/DDBJ databases">
        <authorList>
            <person name="King R."/>
        </authorList>
    </citation>
    <scope>NUCLEOTIDE SEQUENCE</scope>
</reference>
<dbReference type="Pfam" id="PF24779">
    <property type="entry name" value="UTP23_sensor"/>
    <property type="match status" value="1"/>
</dbReference>
<evidence type="ECO:0000259" key="9">
    <source>
        <dbReference type="Pfam" id="PF24779"/>
    </source>
</evidence>
<dbReference type="Pfam" id="PF04900">
    <property type="entry name" value="Fcf1"/>
    <property type="match status" value="1"/>
</dbReference>
<reference evidence="10" key="2">
    <citation type="submission" date="2022-10" db="EMBL/GenBank/DDBJ databases">
        <authorList>
            <consortium name="ENA_rothamsted_submissions"/>
            <consortium name="culmorum"/>
            <person name="King R."/>
        </authorList>
    </citation>
    <scope>NUCLEOTIDE SEQUENCE</scope>
</reference>
<evidence type="ECO:0000256" key="1">
    <source>
        <dbReference type="ARBA" id="ARBA00004604"/>
    </source>
</evidence>
<feature type="compositionally biased region" description="Basic residues" evidence="8">
    <location>
        <begin position="189"/>
        <end position="209"/>
    </location>
</feature>
<dbReference type="CDD" id="cd09866">
    <property type="entry name" value="PIN_Fcf1-Utp23-H"/>
    <property type="match status" value="1"/>
</dbReference>
<evidence type="ECO:0000313" key="11">
    <source>
        <dbReference type="Proteomes" id="UP001153737"/>
    </source>
</evidence>
<accession>A0A9P0GY86</accession>
<evidence type="ECO:0000313" key="10">
    <source>
        <dbReference type="EMBL" id="CAH1183653.1"/>
    </source>
</evidence>
<dbReference type="EMBL" id="OU896715">
    <property type="protein sequence ID" value="CAH1183653.1"/>
    <property type="molecule type" value="Genomic_DNA"/>
</dbReference>